<evidence type="ECO:0000259" key="1">
    <source>
        <dbReference type="Pfam" id="PF02469"/>
    </source>
</evidence>
<dbReference type="AlphaFoldDB" id="A0A412S287"/>
<dbReference type="Proteomes" id="UP000325055">
    <property type="component" value="Unassembled WGS sequence"/>
</dbReference>
<feature type="domain" description="FAS1" evidence="1">
    <location>
        <begin position="139"/>
        <end position="225"/>
    </location>
</feature>
<evidence type="ECO:0000313" key="3">
    <source>
        <dbReference type="EMBL" id="RGS34761.1"/>
    </source>
</evidence>
<dbReference type="Gene3D" id="2.30.180.10">
    <property type="entry name" value="FAS1 domain"/>
    <property type="match status" value="1"/>
</dbReference>
<comment type="caution">
    <text evidence="3">The sequence shown here is derived from an EMBL/GenBank/DDBJ whole genome shotgun (WGS) entry which is preliminary data.</text>
</comment>
<protein>
    <recommendedName>
        <fullName evidence="1">FAS1 domain-containing protein</fullName>
    </recommendedName>
</protein>
<reference evidence="2 5" key="2">
    <citation type="journal article" date="2019" name="Nat. Med.">
        <title>A library of human gut bacterial isolates paired with longitudinal multiomics data enables mechanistic microbiome research.</title>
        <authorList>
            <person name="Poyet M."/>
            <person name="Groussin M."/>
            <person name="Gibbons S.M."/>
            <person name="Avila-Pacheco J."/>
            <person name="Jiang X."/>
            <person name="Kearney S.M."/>
            <person name="Perrotta A.R."/>
            <person name="Berdy B."/>
            <person name="Zhao S."/>
            <person name="Lieberman T.D."/>
            <person name="Swanson P.K."/>
            <person name="Smith M."/>
            <person name="Roesemann S."/>
            <person name="Alexander J.E."/>
            <person name="Rich S.A."/>
            <person name="Livny J."/>
            <person name="Vlamakis H."/>
            <person name="Clish C."/>
            <person name="Bullock K."/>
            <person name="Deik A."/>
            <person name="Scott J."/>
            <person name="Pierce K.A."/>
            <person name="Xavier R.J."/>
            <person name="Alm E.J."/>
        </authorList>
    </citation>
    <scope>NUCLEOTIDE SEQUENCE [LARGE SCALE GENOMIC DNA]</scope>
    <source>
        <strain evidence="2 5">BIOML-A7</strain>
    </source>
</reference>
<evidence type="ECO:0000313" key="4">
    <source>
        <dbReference type="Proteomes" id="UP000283341"/>
    </source>
</evidence>
<dbReference type="PROSITE" id="PS51257">
    <property type="entry name" value="PROKAR_LIPOPROTEIN"/>
    <property type="match status" value="1"/>
</dbReference>
<dbReference type="RefSeq" id="WP_007214649.1">
    <property type="nucleotide sequence ID" value="NZ_JADNFX010000011.1"/>
</dbReference>
<evidence type="ECO:0000313" key="5">
    <source>
        <dbReference type="Proteomes" id="UP000325055"/>
    </source>
</evidence>
<organism evidence="3 4">
    <name type="scientific">Bacteroides cellulosilyticus</name>
    <dbReference type="NCBI Taxonomy" id="246787"/>
    <lineage>
        <taxon>Bacteria</taxon>
        <taxon>Pseudomonadati</taxon>
        <taxon>Bacteroidota</taxon>
        <taxon>Bacteroidia</taxon>
        <taxon>Bacteroidales</taxon>
        <taxon>Bacteroidaceae</taxon>
        <taxon>Bacteroides</taxon>
    </lineage>
</organism>
<dbReference type="InterPro" id="IPR000782">
    <property type="entry name" value="FAS1_domain"/>
</dbReference>
<dbReference type="EMBL" id="QRVJ01000020">
    <property type="protein sequence ID" value="RGS34761.1"/>
    <property type="molecule type" value="Genomic_DNA"/>
</dbReference>
<dbReference type="EMBL" id="VVYW01000013">
    <property type="protein sequence ID" value="KAA5407191.1"/>
    <property type="molecule type" value="Genomic_DNA"/>
</dbReference>
<evidence type="ECO:0000313" key="2">
    <source>
        <dbReference type="EMBL" id="KAA5407191.1"/>
    </source>
</evidence>
<dbReference type="Pfam" id="PF02469">
    <property type="entry name" value="Fasciclin"/>
    <property type="match status" value="1"/>
</dbReference>
<sequence>MKIKGLKWIVTMSITLTLTGCEFFGLDMQESYEYDYKAGIPDNNVHMNAWDFIQSRLDIFSLLKDAVKYADMEETFQSEDCTYLLPTNTAFTATGNSLGYFDTHKVKVESLDEEGNPIRDEEGNIVYVDEAPISMTMYPKEQVKEFLLYHIVKGKYTFTNLPAEPTWFETFAPADTAKINMYVYKDRNPNITFNNFEGHYKNDIKPRSSNLQTARGSYIHVIDSWMDRPTKKILGIK</sequence>
<dbReference type="SUPFAM" id="SSF82153">
    <property type="entry name" value="FAS1 domain"/>
    <property type="match status" value="1"/>
</dbReference>
<gene>
    <name evidence="3" type="ORF">DWX97_19045</name>
    <name evidence="2" type="ORF">F2Y86_16245</name>
</gene>
<dbReference type="InterPro" id="IPR036378">
    <property type="entry name" value="FAS1_dom_sf"/>
</dbReference>
<proteinExistence type="predicted"/>
<reference evidence="3 4" key="1">
    <citation type="submission" date="2018-08" db="EMBL/GenBank/DDBJ databases">
        <title>A genome reference for cultivated species of the human gut microbiota.</title>
        <authorList>
            <person name="Zou Y."/>
            <person name="Xue W."/>
            <person name="Luo G."/>
        </authorList>
    </citation>
    <scope>NUCLEOTIDE SEQUENCE [LARGE SCALE GENOMIC DNA]</scope>
    <source>
        <strain evidence="3 4">AF22-3AC</strain>
    </source>
</reference>
<name>A0A412S287_9BACE</name>
<accession>A0A412S287</accession>
<dbReference type="Proteomes" id="UP000283341">
    <property type="component" value="Unassembled WGS sequence"/>
</dbReference>